<dbReference type="Gene3D" id="1.10.1660.10">
    <property type="match status" value="1"/>
</dbReference>
<dbReference type="InterPro" id="IPR003759">
    <property type="entry name" value="Cbl-bd_cap"/>
</dbReference>
<reference evidence="8 9" key="1">
    <citation type="journal article" date="2010" name="Stand. Genomic Sci.">
        <title>Complete genome sequence of Haliangium ochraceum type strain (SMP-2).</title>
        <authorList>
            <consortium name="US DOE Joint Genome Institute (JGI-PGF)"/>
            <person name="Ivanova N."/>
            <person name="Daum C."/>
            <person name="Lang E."/>
            <person name="Abt B."/>
            <person name="Kopitz M."/>
            <person name="Saunders E."/>
            <person name="Lapidus A."/>
            <person name="Lucas S."/>
            <person name="Glavina Del Rio T."/>
            <person name="Nolan M."/>
            <person name="Tice H."/>
            <person name="Copeland A."/>
            <person name="Cheng J.F."/>
            <person name="Chen F."/>
            <person name="Bruce D."/>
            <person name="Goodwin L."/>
            <person name="Pitluck S."/>
            <person name="Mavromatis K."/>
            <person name="Pati A."/>
            <person name="Mikhailova N."/>
            <person name="Chen A."/>
            <person name="Palaniappan K."/>
            <person name="Land M."/>
            <person name="Hauser L."/>
            <person name="Chang Y.J."/>
            <person name="Jeffries C.D."/>
            <person name="Detter J.C."/>
            <person name="Brettin T."/>
            <person name="Rohde M."/>
            <person name="Goker M."/>
            <person name="Bristow J."/>
            <person name="Markowitz V."/>
            <person name="Eisen J.A."/>
            <person name="Hugenholtz P."/>
            <person name="Kyrpides N.C."/>
            <person name="Klenk H.P."/>
        </authorList>
    </citation>
    <scope>NUCLEOTIDE SEQUENCE [LARGE SCALE GENOMIC DNA]</scope>
    <source>
        <strain evidence="9">DSM 14365 / CIP 107738 / JCM 11303 / AJ 13395 / SMP-2</strain>
    </source>
</reference>
<feature type="region of interest" description="Disordered" evidence="5">
    <location>
        <begin position="82"/>
        <end position="115"/>
    </location>
</feature>
<dbReference type="PANTHER" id="PTHR30204:SF69">
    <property type="entry name" value="MERR-FAMILY TRANSCRIPTIONAL REGULATOR"/>
    <property type="match status" value="1"/>
</dbReference>
<dbReference type="Pfam" id="PF02310">
    <property type="entry name" value="B12-binding"/>
    <property type="match status" value="1"/>
</dbReference>
<dbReference type="Gene3D" id="3.40.50.280">
    <property type="entry name" value="Cobalamin-binding domain"/>
    <property type="match status" value="1"/>
</dbReference>
<dbReference type="HOGENOM" id="CLU_045945_3_0_7"/>
<dbReference type="KEGG" id="hoh:Hoch_2213"/>
<feature type="compositionally biased region" description="Low complexity" evidence="5">
    <location>
        <begin position="106"/>
        <end position="115"/>
    </location>
</feature>
<dbReference type="eggNOG" id="COG0789">
    <property type="taxonomic scope" value="Bacteria"/>
</dbReference>
<name>D0LHS9_HALO1</name>
<dbReference type="AlphaFoldDB" id="D0LHS9"/>
<dbReference type="CDD" id="cd02065">
    <property type="entry name" value="B12-binding_like"/>
    <property type="match status" value="1"/>
</dbReference>
<dbReference type="Pfam" id="PF02607">
    <property type="entry name" value="B12-binding_2"/>
    <property type="match status" value="1"/>
</dbReference>
<evidence type="ECO:0000259" key="7">
    <source>
        <dbReference type="PROSITE" id="PS51332"/>
    </source>
</evidence>
<evidence type="ECO:0000313" key="8">
    <source>
        <dbReference type="EMBL" id="ACY14758.1"/>
    </source>
</evidence>
<evidence type="ECO:0000259" key="6">
    <source>
        <dbReference type="PROSITE" id="PS50937"/>
    </source>
</evidence>
<protein>
    <submittedName>
        <fullName evidence="8">Transcriptional regulator, MerR family</fullName>
    </submittedName>
</protein>
<dbReference type="InterPro" id="IPR036594">
    <property type="entry name" value="Meth_synthase_dom"/>
</dbReference>
<dbReference type="InterPro" id="IPR047057">
    <property type="entry name" value="MerR_fam"/>
</dbReference>
<feature type="domain" description="HTH merR-type" evidence="6">
    <location>
        <begin position="7"/>
        <end position="76"/>
    </location>
</feature>
<dbReference type="InterPro" id="IPR036724">
    <property type="entry name" value="Cobalamin-bd_sf"/>
</dbReference>
<evidence type="ECO:0000256" key="4">
    <source>
        <dbReference type="ARBA" id="ARBA00023163"/>
    </source>
</evidence>
<dbReference type="EMBL" id="CP001804">
    <property type="protein sequence ID" value="ACY14758.1"/>
    <property type="molecule type" value="Genomic_DNA"/>
</dbReference>
<dbReference type="Pfam" id="PF13411">
    <property type="entry name" value="MerR_1"/>
    <property type="match status" value="1"/>
</dbReference>
<sequence>MNSGAARYQIGMVARLTGISTHTLRVWERRYGAVAPARTATGNRMYSDAEVSKLQLLKKLTDEGHSIGLIAHLPAAELHALSAGPGREPAPAQPAPAPADTAVSSPGARAPTPAAVAADTRRTFLDALVDFDLGAAERALLYAAGFLEPRAFVLDVVAPLLEEIGTRWQQRSLRIAQEHAATAMLRNLLGRLMRTHPPQTGAATAVAATIQGEQHEFGALMAALMAAVHGWRVHYLGPDLPASEIVHTVEKTGAAVLLLSLIAAPDAAVEAELRALLSALPSEVELIVGGRGACAYLDLLEPRAALTSDLATLSGRLTRPRH</sequence>
<keyword evidence="9" id="KW-1185">Reference proteome</keyword>
<keyword evidence="4" id="KW-0804">Transcription</keyword>
<dbReference type="GO" id="GO:0003700">
    <property type="term" value="F:DNA-binding transcription factor activity"/>
    <property type="evidence" value="ECO:0007669"/>
    <property type="project" value="InterPro"/>
</dbReference>
<dbReference type="GO" id="GO:0046872">
    <property type="term" value="F:metal ion binding"/>
    <property type="evidence" value="ECO:0007669"/>
    <property type="project" value="InterPro"/>
</dbReference>
<dbReference type="GO" id="GO:0031419">
    <property type="term" value="F:cobalamin binding"/>
    <property type="evidence" value="ECO:0007669"/>
    <property type="project" value="InterPro"/>
</dbReference>
<evidence type="ECO:0000256" key="1">
    <source>
        <dbReference type="ARBA" id="ARBA00022491"/>
    </source>
</evidence>
<keyword evidence="3" id="KW-0238">DNA-binding</keyword>
<dbReference type="PROSITE" id="PS51332">
    <property type="entry name" value="B12_BINDING"/>
    <property type="match status" value="1"/>
</dbReference>
<evidence type="ECO:0000313" key="9">
    <source>
        <dbReference type="Proteomes" id="UP000001880"/>
    </source>
</evidence>
<dbReference type="STRING" id="502025.Hoch_2213"/>
<gene>
    <name evidence="8" type="ordered locus">Hoch_2213</name>
</gene>
<dbReference type="InterPro" id="IPR000551">
    <property type="entry name" value="MerR-type_HTH_dom"/>
</dbReference>
<evidence type="ECO:0000256" key="2">
    <source>
        <dbReference type="ARBA" id="ARBA00023015"/>
    </source>
</evidence>
<keyword evidence="1" id="KW-0678">Repressor</keyword>
<evidence type="ECO:0000256" key="3">
    <source>
        <dbReference type="ARBA" id="ARBA00023125"/>
    </source>
</evidence>
<dbReference type="OrthoDB" id="5419165at2"/>
<feature type="domain" description="B12-binding" evidence="7">
    <location>
        <begin position="202"/>
        <end position="322"/>
    </location>
</feature>
<dbReference type="CDD" id="cd01104">
    <property type="entry name" value="HTH_MlrA-CarA"/>
    <property type="match status" value="1"/>
</dbReference>
<dbReference type="GO" id="GO:0003677">
    <property type="term" value="F:DNA binding"/>
    <property type="evidence" value="ECO:0007669"/>
    <property type="project" value="UniProtKB-KW"/>
</dbReference>
<organism evidence="8 9">
    <name type="scientific">Haliangium ochraceum (strain DSM 14365 / JCM 11303 / SMP-2)</name>
    <dbReference type="NCBI Taxonomy" id="502025"/>
    <lineage>
        <taxon>Bacteria</taxon>
        <taxon>Pseudomonadati</taxon>
        <taxon>Myxococcota</taxon>
        <taxon>Polyangia</taxon>
        <taxon>Haliangiales</taxon>
        <taxon>Kofleriaceae</taxon>
        <taxon>Haliangium</taxon>
    </lineage>
</organism>
<evidence type="ECO:0000256" key="5">
    <source>
        <dbReference type="SAM" id="MobiDB-lite"/>
    </source>
</evidence>
<dbReference type="PROSITE" id="PS50937">
    <property type="entry name" value="HTH_MERR_2"/>
    <property type="match status" value="1"/>
</dbReference>
<proteinExistence type="predicted"/>
<dbReference type="eggNOG" id="COG5012">
    <property type="taxonomic scope" value="Bacteria"/>
</dbReference>
<dbReference type="InterPro" id="IPR006158">
    <property type="entry name" value="Cobalamin-bd"/>
</dbReference>
<dbReference type="SUPFAM" id="SSF46955">
    <property type="entry name" value="Putative DNA-binding domain"/>
    <property type="match status" value="1"/>
</dbReference>
<dbReference type="SUPFAM" id="SSF52242">
    <property type="entry name" value="Cobalamin (vitamin B12)-binding domain"/>
    <property type="match status" value="1"/>
</dbReference>
<dbReference type="Proteomes" id="UP000001880">
    <property type="component" value="Chromosome"/>
</dbReference>
<accession>D0LHS9</accession>
<dbReference type="Gene3D" id="1.10.1240.10">
    <property type="entry name" value="Methionine synthase domain"/>
    <property type="match status" value="1"/>
</dbReference>
<dbReference type="RefSeq" id="WP_012827366.1">
    <property type="nucleotide sequence ID" value="NC_013440.1"/>
</dbReference>
<dbReference type="SMART" id="SM00422">
    <property type="entry name" value="HTH_MERR"/>
    <property type="match status" value="1"/>
</dbReference>
<keyword evidence="2" id="KW-0805">Transcription regulation</keyword>
<dbReference type="InterPro" id="IPR009061">
    <property type="entry name" value="DNA-bd_dom_put_sf"/>
</dbReference>
<dbReference type="PANTHER" id="PTHR30204">
    <property type="entry name" value="REDOX-CYCLING DRUG-SENSING TRANSCRIPTIONAL ACTIVATOR SOXR"/>
    <property type="match status" value="1"/>
</dbReference>